<evidence type="ECO:0000313" key="1">
    <source>
        <dbReference type="EMBL" id="ORZ08684.1"/>
    </source>
</evidence>
<dbReference type="OrthoDB" id="2338404at2759"/>
<protein>
    <submittedName>
        <fullName evidence="1">Uncharacterized protein</fullName>
    </submittedName>
</protein>
<dbReference type="Proteomes" id="UP000193560">
    <property type="component" value="Unassembled WGS sequence"/>
</dbReference>
<reference evidence="1 2" key="1">
    <citation type="submission" date="2016-07" db="EMBL/GenBank/DDBJ databases">
        <title>Pervasive Adenine N6-methylation of Active Genes in Fungi.</title>
        <authorList>
            <consortium name="DOE Joint Genome Institute"/>
            <person name="Mondo S.J."/>
            <person name="Dannebaum R.O."/>
            <person name="Kuo R.C."/>
            <person name="Labutti K."/>
            <person name="Haridas S."/>
            <person name="Kuo A."/>
            <person name="Salamov A."/>
            <person name="Ahrendt S.R."/>
            <person name="Lipzen A."/>
            <person name="Sullivan W."/>
            <person name="Andreopoulos W.B."/>
            <person name="Clum A."/>
            <person name="Lindquist E."/>
            <person name="Daum C."/>
            <person name="Ramamoorthy G.K."/>
            <person name="Gryganskyi A."/>
            <person name="Culley D."/>
            <person name="Magnuson J.K."/>
            <person name="James T.Y."/>
            <person name="O'Malley M.A."/>
            <person name="Stajich J.E."/>
            <person name="Spatafora J.W."/>
            <person name="Visel A."/>
            <person name="Grigoriev I.V."/>
        </authorList>
    </citation>
    <scope>NUCLEOTIDE SEQUENCE [LARGE SCALE GENOMIC DNA]</scope>
    <source>
        <strain evidence="1 2">NRRL 1336</strain>
    </source>
</reference>
<proteinExistence type="predicted"/>
<organism evidence="1 2">
    <name type="scientific">Absidia repens</name>
    <dbReference type="NCBI Taxonomy" id="90262"/>
    <lineage>
        <taxon>Eukaryota</taxon>
        <taxon>Fungi</taxon>
        <taxon>Fungi incertae sedis</taxon>
        <taxon>Mucoromycota</taxon>
        <taxon>Mucoromycotina</taxon>
        <taxon>Mucoromycetes</taxon>
        <taxon>Mucorales</taxon>
        <taxon>Cunninghamellaceae</taxon>
        <taxon>Absidia</taxon>
    </lineage>
</organism>
<name>A0A1X2I3N2_9FUNG</name>
<gene>
    <name evidence="1" type="ORF">BCR42DRAFT_141975</name>
</gene>
<comment type="caution">
    <text evidence="1">The sequence shown here is derived from an EMBL/GenBank/DDBJ whole genome shotgun (WGS) entry which is preliminary data.</text>
</comment>
<evidence type="ECO:0000313" key="2">
    <source>
        <dbReference type="Proteomes" id="UP000193560"/>
    </source>
</evidence>
<keyword evidence="2" id="KW-1185">Reference proteome</keyword>
<dbReference type="AlphaFoldDB" id="A0A1X2I3N2"/>
<dbReference type="EMBL" id="MCGE01000030">
    <property type="protein sequence ID" value="ORZ08684.1"/>
    <property type="molecule type" value="Genomic_DNA"/>
</dbReference>
<sequence>MEADMDLMEEILASVDWKSGIRPLGNLATEACFVQKEMPIIKRLSGNLSTSLLVTQSSWTSNLVDAGVISNLNDDTTMHALSELHLLFHTRQQQPGHRTLHHLYLDSQAYFSVNHILRPTIKLQKALEAALGHIHEDQDRAWQELCKVWHDFGFLWPQKIILDIM</sequence>
<accession>A0A1X2I3N2</accession>